<dbReference type="Proteomes" id="UP000663851">
    <property type="component" value="Unassembled WGS sequence"/>
</dbReference>
<evidence type="ECO:0000256" key="1">
    <source>
        <dbReference type="SAM" id="MobiDB-lite"/>
    </source>
</evidence>
<evidence type="ECO:0000313" key="2">
    <source>
        <dbReference type="EMBL" id="CAF4623099.1"/>
    </source>
</evidence>
<comment type="caution">
    <text evidence="2">The sequence shown here is derived from an EMBL/GenBank/DDBJ whole genome shotgun (WGS) entry which is preliminary data.</text>
</comment>
<protein>
    <submittedName>
        <fullName evidence="2">Uncharacterized protein</fullName>
    </submittedName>
</protein>
<proteinExistence type="predicted"/>
<dbReference type="AlphaFoldDB" id="A0A821DKS2"/>
<reference evidence="2" key="1">
    <citation type="submission" date="2021-02" db="EMBL/GenBank/DDBJ databases">
        <authorList>
            <person name="Nowell W R."/>
        </authorList>
    </citation>
    <scope>NUCLEOTIDE SEQUENCE</scope>
</reference>
<feature type="non-terminal residue" evidence="2">
    <location>
        <position position="1"/>
    </location>
</feature>
<dbReference type="EMBL" id="CAJOBO010015870">
    <property type="protein sequence ID" value="CAF4623099.1"/>
    <property type="molecule type" value="Genomic_DNA"/>
</dbReference>
<name>A0A821DKS2_9BILA</name>
<sequence length="53" mass="6185">VSGDSWFRNLIGFHPTESLPPDLMHDTAEGNTVTHEREDNFYQVDWDSLQKNH</sequence>
<gene>
    <name evidence="2" type="ORF">HFQ381_LOCUS34433</name>
</gene>
<feature type="region of interest" description="Disordered" evidence="1">
    <location>
        <begin position="16"/>
        <end position="37"/>
    </location>
</feature>
<feature type="compositionally biased region" description="Basic and acidic residues" evidence="1">
    <location>
        <begin position="23"/>
        <end position="37"/>
    </location>
</feature>
<accession>A0A821DKS2</accession>
<evidence type="ECO:0000313" key="3">
    <source>
        <dbReference type="Proteomes" id="UP000663851"/>
    </source>
</evidence>
<organism evidence="2 3">
    <name type="scientific">Rotaria socialis</name>
    <dbReference type="NCBI Taxonomy" id="392032"/>
    <lineage>
        <taxon>Eukaryota</taxon>
        <taxon>Metazoa</taxon>
        <taxon>Spiralia</taxon>
        <taxon>Gnathifera</taxon>
        <taxon>Rotifera</taxon>
        <taxon>Eurotatoria</taxon>
        <taxon>Bdelloidea</taxon>
        <taxon>Philodinida</taxon>
        <taxon>Philodinidae</taxon>
        <taxon>Rotaria</taxon>
    </lineage>
</organism>